<comment type="caution">
    <text evidence="2">The sequence shown here is derived from an EMBL/GenBank/DDBJ whole genome shotgun (WGS) entry which is preliminary data.</text>
</comment>
<dbReference type="Gene3D" id="3.40.50.1820">
    <property type="entry name" value="alpha/beta hydrolase"/>
    <property type="match status" value="1"/>
</dbReference>
<name>A0A849KQW2_9HYPH</name>
<dbReference type="AlphaFoldDB" id="A0A849KQW2"/>
<evidence type="ECO:0000313" key="2">
    <source>
        <dbReference type="EMBL" id="NNU62653.1"/>
    </source>
</evidence>
<keyword evidence="1" id="KW-0472">Membrane</keyword>
<keyword evidence="1" id="KW-1133">Transmembrane helix</keyword>
<feature type="transmembrane region" description="Helical" evidence="1">
    <location>
        <begin position="151"/>
        <end position="171"/>
    </location>
</feature>
<proteinExistence type="predicted"/>
<accession>A0A849KQW2</accession>
<dbReference type="Proteomes" id="UP000574931">
    <property type="component" value="Unassembled WGS sequence"/>
</dbReference>
<evidence type="ECO:0000256" key="1">
    <source>
        <dbReference type="SAM" id="Phobius"/>
    </source>
</evidence>
<dbReference type="SUPFAM" id="SSF53474">
    <property type="entry name" value="alpha/beta-Hydrolases"/>
    <property type="match status" value="1"/>
</dbReference>
<evidence type="ECO:0000313" key="3">
    <source>
        <dbReference type="Proteomes" id="UP000574931"/>
    </source>
</evidence>
<dbReference type="InterPro" id="IPR029058">
    <property type="entry name" value="AB_hydrolase_fold"/>
</dbReference>
<keyword evidence="1" id="KW-0812">Transmembrane</keyword>
<protein>
    <submittedName>
        <fullName evidence="2">Lipase</fullName>
    </submittedName>
</protein>
<feature type="transmembrane region" description="Helical" evidence="1">
    <location>
        <begin position="123"/>
        <end position="145"/>
    </location>
</feature>
<dbReference type="RefSeq" id="WP_171319023.1">
    <property type="nucleotide sequence ID" value="NZ_JABFCY010000015.1"/>
</dbReference>
<sequence length="394" mass="45105">MNQSVQRRAVFFIGGYDPKTPDAFFKRLRREIARFDALWGYQSAVSSVDQAPDHEIGLATIETRAAHEDWSTTTDFNFLALDSIVLADFARPLPVRLGKYLRAFADFVFSGTAFQFFAKAWRFGLYFLYPFLAIVLFALLGYAAVRLTAHWLGALGWIIGLAVFSVALMVLGKRWSTNHLMDLWSFSLNFFRGRRPDAEALMQRFAEGIVQRVRAGKYDEVILIGHSTGGMLMLDVAARCMAIDQAFSTRAPKVTILTLGSTALKAGYHPAAKRFREDVQRLTDDGKLEWVEIQCLTDAINFYKTDPVAEMKLKRAEGRRFPFVRQVRVKDMLLAETYKRVKRNLFRVHYQYVFGNTKPYWYDFFQVCCGPIFLADRVRDHIVGDSSPEKDISE</sequence>
<keyword evidence="3" id="KW-1185">Reference proteome</keyword>
<reference evidence="2 3" key="1">
    <citation type="submission" date="2020-05" db="EMBL/GenBank/DDBJ databases">
        <title>Draft Genome Sequence of Ochrobactrum soli Isolated from Stable Fly Gut.</title>
        <authorList>
            <person name="Pileggi M.T."/>
            <person name="Vazhakkala L.J."/>
            <person name="Wong C.N."/>
        </authorList>
    </citation>
    <scope>NUCLEOTIDE SEQUENCE [LARGE SCALE GENOMIC DNA]</scope>
    <source>
        <strain evidence="2 3">MTP-C0764</strain>
    </source>
</reference>
<dbReference type="EMBL" id="JABFCY010000015">
    <property type="protein sequence ID" value="NNU62653.1"/>
    <property type="molecule type" value="Genomic_DNA"/>
</dbReference>
<organism evidence="2 3">
    <name type="scientific">Ochrobactrum soli</name>
    <dbReference type="NCBI Taxonomy" id="2448455"/>
    <lineage>
        <taxon>Bacteria</taxon>
        <taxon>Pseudomonadati</taxon>
        <taxon>Pseudomonadota</taxon>
        <taxon>Alphaproteobacteria</taxon>
        <taxon>Hyphomicrobiales</taxon>
        <taxon>Brucellaceae</taxon>
        <taxon>Brucella/Ochrobactrum group</taxon>
        <taxon>Ochrobactrum</taxon>
    </lineage>
</organism>
<gene>
    <name evidence="2" type="ORF">HKX02_20675</name>
</gene>